<gene>
    <name evidence="1" type="ORF">SNAT2548_LOCUS2261</name>
</gene>
<organism evidence="1 2">
    <name type="scientific">Symbiodinium natans</name>
    <dbReference type="NCBI Taxonomy" id="878477"/>
    <lineage>
        <taxon>Eukaryota</taxon>
        <taxon>Sar</taxon>
        <taxon>Alveolata</taxon>
        <taxon>Dinophyceae</taxon>
        <taxon>Suessiales</taxon>
        <taxon>Symbiodiniaceae</taxon>
        <taxon>Symbiodinium</taxon>
    </lineage>
</organism>
<dbReference type="Proteomes" id="UP000604046">
    <property type="component" value="Unassembled WGS sequence"/>
</dbReference>
<dbReference type="AlphaFoldDB" id="A0A812HYH0"/>
<proteinExistence type="predicted"/>
<reference evidence="1" key="1">
    <citation type="submission" date="2021-02" db="EMBL/GenBank/DDBJ databases">
        <authorList>
            <person name="Dougan E. K."/>
            <person name="Rhodes N."/>
            <person name="Thang M."/>
            <person name="Chan C."/>
        </authorList>
    </citation>
    <scope>NUCLEOTIDE SEQUENCE</scope>
</reference>
<dbReference type="EMBL" id="CAJNDS010000127">
    <property type="protein sequence ID" value="CAE6967137.1"/>
    <property type="molecule type" value="Genomic_DNA"/>
</dbReference>
<dbReference type="OrthoDB" id="435543at2759"/>
<evidence type="ECO:0000313" key="1">
    <source>
        <dbReference type="EMBL" id="CAE6967137.1"/>
    </source>
</evidence>
<evidence type="ECO:0000313" key="2">
    <source>
        <dbReference type="Proteomes" id="UP000604046"/>
    </source>
</evidence>
<sequence>MEAGRYSEPVSVHQAFQELAPFGEIMRLELLPDEPDSVVVSYYDYRCALHAAAHLGSDRCSMEPQYGQCYVHLPNEATGCHIEEIGNTYAHCCDVRTAAKLALQFGVKEPKSKTRKAYVAPAIKADKAPTAPKYLNDLGISEVVWAHLDSGKETRSTLRITGVPAKLCKESRFHLLLEDADLAEHVDIFRTFTSTRRRLGTALVNAVSPLGVKLVAKFFHGRQWGNIMPAAVSFAATQGRDEVLRRYPFQENTLQKAKDTSGYTIAKVAVHVLASDMQSVSEVSTEVNDDAESLPSERH</sequence>
<accession>A0A812HYH0</accession>
<keyword evidence="2" id="KW-1185">Reference proteome</keyword>
<protein>
    <submittedName>
        <fullName evidence="1">Uncharacterized protein</fullName>
    </submittedName>
</protein>
<name>A0A812HYH0_9DINO</name>
<comment type="caution">
    <text evidence="1">The sequence shown here is derived from an EMBL/GenBank/DDBJ whole genome shotgun (WGS) entry which is preliminary data.</text>
</comment>